<protein>
    <recommendedName>
        <fullName evidence="9">Cas1p 10 TM acyl transferase domain-containing protein</fullName>
    </recommendedName>
</protein>
<dbReference type="AlphaFoldDB" id="A0AA88WQ66"/>
<dbReference type="GO" id="GO:0045492">
    <property type="term" value="P:xylan biosynthetic process"/>
    <property type="evidence" value="ECO:0007669"/>
    <property type="project" value="TreeGrafter"/>
</dbReference>
<evidence type="ECO:0000256" key="8">
    <source>
        <dbReference type="SAM" id="Phobius"/>
    </source>
</evidence>
<feature type="transmembrane region" description="Helical" evidence="8">
    <location>
        <begin position="90"/>
        <end position="109"/>
    </location>
</feature>
<organism evidence="10 11">
    <name type="scientific">Escallonia herrerae</name>
    <dbReference type="NCBI Taxonomy" id="1293975"/>
    <lineage>
        <taxon>Eukaryota</taxon>
        <taxon>Viridiplantae</taxon>
        <taxon>Streptophyta</taxon>
        <taxon>Embryophyta</taxon>
        <taxon>Tracheophyta</taxon>
        <taxon>Spermatophyta</taxon>
        <taxon>Magnoliopsida</taxon>
        <taxon>eudicotyledons</taxon>
        <taxon>Gunneridae</taxon>
        <taxon>Pentapetalae</taxon>
        <taxon>asterids</taxon>
        <taxon>campanulids</taxon>
        <taxon>Escalloniales</taxon>
        <taxon>Escalloniaceae</taxon>
        <taxon>Escallonia</taxon>
    </lineage>
</organism>
<dbReference type="GO" id="GO:0016407">
    <property type="term" value="F:acetyltransferase activity"/>
    <property type="evidence" value="ECO:0007669"/>
    <property type="project" value="TreeGrafter"/>
</dbReference>
<dbReference type="GO" id="GO:0010411">
    <property type="term" value="P:xyloglucan metabolic process"/>
    <property type="evidence" value="ECO:0007669"/>
    <property type="project" value="TreeGrafter"/>
</dbReference>
<sequence>MRHREADKDPLRNSDINLVELGNETIKEDDRAVLLEGGGLQSASPRVRSSSITSPIVRSEFGALLAYFYLCDRTNLFGNSKKSYNRDLFLFLYFLLIIVSAITSFKIHHDKSPFSGKSILYLNRHQTEEWRGWMQVLFLMYHYFAATEIYNAIRIFIAAYVWMTGFGNFSYYYIRKDFSLARFAQIGYLWFEYIYKLPKVTYNKYHPYTSWIPITWLGKITLETYISQIHIWLRSGVPDGQPKLLLSLIPGYPLLNFMLTTSIYIAVSYRLFELTNTLKIAFVPSKDDKRLVYNIIAVIAISSVLYTLSFVFLKIPLMLELLYMI</sequence>
<evidence type="ECO:0000256" key="3">
    <source>
        <dbReference type="ARBA" id="ARBA00022679"/>
    </source>
</evidence>
<feature type="domain" description="Cas1p 10 TM acyl transferase" evidence="9">
    <location>
        <begin position="59"/>
        <end position="186"/>
    </location>
</feature>
<feature type="domain" description="Cas1p 10 TM acyl transferase" evidence="9">
    <location>
        <begin position="214"/>
        <end position="289"/>
    </location>
</feature>
<dbReference type="GO" id="GO:0016020">
    <property type="term" value="C:membrane"/>
    <property type="evidence" value="ECO:0007669"/>
    <property type="project" value="UniProtKB-SubCell"/>
</dbReference>
<dbReference type="PANTHER" id="PTHR13533">
    <property type="entry name" value="N-ACETYLNEURAMINATE 9-O-ACETYLTRANSFERASE"/>
    <property type="match status" value="1"/>
</dbReference>
<evidence type="ECO:0000256" key="4">
    <source>
        <dbReference type="ARBA" id="ARBA00022692"/>
    </source>
</evidence>
<comment type="caution">
    <text evidence="10">The sequence shown here is derived from an EMBL/GenBank/DDBJ whole genome shotgun (WGS) entry which is preliminary data.</text>
</comment>
<dbReference type="Proteomes" id="UP001188597">
    <property type="component" value="Unassembled WGS sequence"/>
</dbReference>
<feature type="transmembrane region" description="Helical" evidence="8">
    <location>
        <begin position="152"/>
        <end position="174"/>
    </location>
</feature>
<keyword evidence="6 8" id="KW-0472">Membrane</keyword>
<evidence type="ECO:0000256" key="7">
    <source>
        <dbReference type="ARBA" id="ARBA00023180"/>
    </source>
</evidence>
<reference evidence="10" key="1">
    <citation type="submission" date="2022-12" db="EMBL/GenBank/DDBJ databases">
        <title>Draft genome assemblies for two species of Escallonia (Escalloniales).</title>
        <authorList>
            <person name="Chanderbali A."/>
            <person name="Dervinis C."/>
            <person name="Anghel I."/>
            <person name="Soltis D."/>
            <person name="Soltis P."/>
            <person name="Zapata F."/>
        </authorList>
    </citation>
    <scope>NUCLEOTIDE SEQUENCE</scope>
    <source>
        <strain evidence="10">UCBG64.0493</strain>
        <tissue evidence="10">Leaf</tissue>
    </source>
</reference>
<evidence type="ECO:0000256" key="2">
    <source>
        <dbReference type="ARBA" id="ARBA00010666"/>
    </source>
</evidence>
<name>A0AA88WQ66_9ASTE</name>
<feature type="transmembrane region" description="Helical" evidence="8">
    <location>
        <begin position="252"/>
        <end position="272"/>
    </location>
</feature>
<gene>
    <name evidence="10" type="ORF">RJ639_037937</name>
</gene>
<keyword evidence="5 8" id="KW-1133">Transmembrane helix</keyword>
<dbReference type="EMBL" id="JAVXUP010000373">
    <property type="protein sequence ID" value="KAK3029620.1"/>
    <property type="molecule type" value="Genomic_DNA"/>
</dbReference>
<dbReference type="GO" id="GO:0005794">
    <property type="term" value="C:Golgi apparatus"/>
    <property type="evidence" value="ECO:0007669"/>
    <property type="project" value="UniProtKB-ARBA"/>
</dbReference>
<accession>A0AA88WQ66</accession>
<evidence type="ECO:0000256" key="1">
    <source>
        <dbReference type="ARBA" id="ARBA00004141"/>
    </source>
</evidence>
<evidence type="ECO:0000256" key="6">
    <source>
        <dbReference type="ARBA" id="ARBA00023136"/>
    </source>
</evidence>
<dbReference type="GO" id="GO:0009834">
    <property type="term" value="P:plant-type secondary cell wall biogenesis"/>
    <property type="evidence" value="ECO:0007669"/>
    <property type="project" value="TreeGrafter"/>
</dbReference>
<comment type="similarity">
    <text evidence="2">Belongs to the PC-esterase family. CASD1 subfamily.</text>
</comment>
<evidence type="ECO:0000256" key="5">
    <source>
        <dbReference type="ARBA" id="ARBA00022989"/>
    </source>
</evidence>
<evidence type="ECO:0000259" key="9">
    <source>
        <dbReference type="Pfam" id="PF07779"/>
    </source>
</evidence>
<dbReference type="Pfam" id="PF07779">
    <property type="entry name" value="Cas1_AcylT"/>
    <property type="match status" value="2"/>
</dbReference>
<keyword evidence="4 8" id="KW-0812">Transmembrane</keyword>
<keyword evidence="7" id="KW-0325">Glycoprotein</keyword>
<feature type="transmembrane region" description="Helical" evidence="8">
    <location>
        <begin position="292"/>
        <end position="313"/>
    </location>
</feature>
<proteinExistence type="inferred from homology"/>
<keyword evidence="11" id="KW-1185">Reference proteome</keyword>
<evidence type="ECO:0000313" key="10">
    <source>
        <dbReference type="EMBL" id="KAK3029620.1"/>
    </source>
</evidence>
<evidence type="ECO:0000313" key="11">
    <source>
        <dbReference type="Proteomes" id="UP001188597"/>
    </source>
</evidence>
<dbReference type="PANTHER" id="PTHR13533:SF48">
    <property type="entry name" value="PROTEIN REDUCED WALL ACETYLATION 2"/>
    <property type="match status" value="1"/>
</dbReference>
<dbReference type="InterPro" id="IPR012419">
    <property type="entry name" value="Cas1_AcylTrans_dom"/>
</dbReference>
<keyword evidence="3" id="KW-0808">Transferase</keyword>
<comment type="subcellular location">
    <subcellularLocation>
        <location evidence="1">Membrane</location>
        <topology evidence="1">Multi-pass membrane protein</topology>
    </subcellularLocation>
</comment>